<feature type="domain" description="DUF3786" evidence="1">
    <location>
        <begin position="5"/>
        <end position="132"/>
    </location>
</feature>
<dbReference type="AlphaFoldDB" id="X1MA49"/>
<feature type="non-terminal residue" evidence="2">
    <location>
        <position position="1"/>
    </location>
</feature>
<protein>
    <recommendedName>
        <fullName evidence="1">DUF3786 domain-containing protein</fullName>
    </recommendedName>
</protein>
<evidence type="ECO:0000313" key="2">
    <source>
        <dbReference type="EMBL" id="GAI11565.1"/>
    </source>
</evidence>
<gene>
    <name evidence="2" type="ORF">S06H3_23879</name>
</gene>
<name>X1MA49_9ZZZZ</name>
<evidence type="ECO:0000259" key="1">
    <source>
        <dbReference type="Pfam" id="PF12654"/>
    </source>
</evidence>
<dbReference type="Pfam" id="PF12654">
    <property type="entry name" value="DUF3786"/>
    <property type="match status" value="1"/>
</dbReference>
<organism evidence="2">
    <name type="scientific">marine sediment metagenome</name>
    <dbReference type="NCBI Taxonomy" id="412755"/>
    <lineage>
        <taxon>unclassified sequences</taxon>
        <taxon>metagenomes</taxon>
        <taxon>ecological metagenomes</taxon>
    </lineage>
</organism>
<accession>X1MA49</accession>
<dbReference type="EMBL" id="BARV01013101">
    <property type="protein sequence ID" value="GAI11565.1"/>
    <property type="molecule type" value="Genomic_DNA"/>
</dbReference>
<comment type="caution">
    <text evidence="2">The sequence shown here is derived from an EMBL/GenBank/DDBJ whole genome shotgun (WGS) entry which is preliminary data.</text>
</comment>
<sequence length="143" mass="15977">SEQDVPLKDKILMLHYLTWAKGTPLTNRLIAFKELSEGSNYFPTFSKRTIKPLLGPFGTEPGRLIGAAGKLGGRKADYGDVAVTINAFRRVPITIVLWRGDDEFAPEGSILFDASISDYLSTYDISELCESIGRRLIKRLREI</sequence>
<reference evidence="2" key="1">
    <citation type="journal article" date="2014" name="Front. Microbiol.">
        <title>High frequency of phylogenetically diverse reductive dehalogenase-homologous genes in deep subseafloor sedimentary metagenomes.</title>
        <authorList>
            <person name="Kawai M."/>
            <person name="Futagami T."/>
            <person name="Toyoda A."/>
            <person name="Takaki Y."/>
            <person name="Nishi S."/>
            <person name="Hori S."/>
            <person name="Arai W."/>
            <person name="Tsubouchi T."/>
            <person name="Morono Y."/>
            <person name="Uchiyama I."/>
            <person name="Ito T."/>
            <person name="Fujiyama A."/>
            <person name="Inagaki F."/>
            <person name="Takami H."/>
        </authorList>
    </citation>
    <scope>NUCLEOTIDE SEQUENCE</scope>
    <source>
        <strain evidence="2">Expedition CK06-06</strain>
    </source>
</reference>
<dbReference type="InterPro" id="IPR024264">
    <property type="entry name" value="DUF3786"/>
</dbReference>
<proteinExistence type="predicted"/>